<organism evidence="2 3">
    <name type="scientific">Aneurinibacillus aneurinilyticus</name>
    <name type="common">Bacillus aneurinolyticus</name>
    <dbReference type="NCBI Taxonomy" id="1391"/>
    <lineage>
        <taxon>Bacteria</taxon>
        <taxon>Bacillati</taxon>
        <taxon>Bacillota</taxon>
        <taxon>Bacilli</taxon>
        <taxon>Bacillales</taxon>
        <taxon>Paenibacillaceae</taxon>
        <taxon>Aneurinibacillus group</taxon>
        <taxon>Aneurinibacillus</taxon>
    </lineage>
</organism>
<keyword evidence="1" id="KW-0812">Transmembrane</keyword>
<evidence type="ECO:0000313" key="2">
    <source>
        <dbReference type="EMBL" id="NMF01011.1"/>
    </source>
</evidence>
<keyword evidence="1" id="KW-1133">Transmembrane helix</keyword>
<keyword evidence="1" id="KW-0472">Membrane</keyword>
<dbReference type="Pfam" id="PF17428">
    <property type="entry name" value="DUF5412"/>
    <property type="match status" value="1"/>
</dbReference>
<dbReference type="RefSeq" id="WP_021620824.1">
    <property type="nucleotide sequence ID" value="NZ_CABKST010000103.1"/>
</dbReference>
<proteinExistence type="predicted"/>
<dbReference type="GeneID" id="92838629"/>
<dbReference type="AlphaFoldDB" id="A0A848D5M0"/>
<dbReference type="InterPro" id="IPR035406">
    <property type="entry name" value="DUF5412"/>
</dbReference>
<evidence type="ECO:0000313" key="3">
    <source>
        <dbReference type="Proteomes" id="UP000561326"/>
    </source>
</evidence>
<feature type="transmembrane region" description="Helical" evidence="1">
    <location>
        <begin position="7"/>
        <end position="29"/>
    </location>
</feature>
<dbReference type="Proteomes" id="UP000561326">
    <property type="component" value="Unassembled WGS sequence"/>
</dbReference>
<dbReference type="EMBL" id="JABAGO010000062">
    <property type="protein sequence ID" value="NMF01011.1"/>
    <property type="molecule type" value="Genomic_DNA"/>
</dbReference>
<accession>A0A848D5M0</accession>
<name>A0A848D5M0_ANEAE</name>
<gene>
    <name evidence="2" type="ORF">HF838_22620</name>
</gene>
<sequence>MAVKKRFLFSLLIFILISGGILGYVYYLLFYSMSNLPEGKFVKQVDSPDKSYAVRMYIVEGNATVATTVRGELLKNKKGTKKNIYWDYRITDTNVKWVDPDTVSINGHKLDVEKDIYDFRRER</sequence>
<comment type="caution">
    <text evidence="2">The sequence shown here is derived from an EMBL/GenBank/DDBJ whole genome shotgun (WGS) entry which is preliminary data.</text>
</comment>
<protein>
    <submittedName>
        <fullName evidence="2">DUF5412 domain-containing protein</fullName>
    </submittedName>
</protein>
<reference evidence="2 3" key="1">
    <citation type="submission" date="2020-04" db="EMBL/GenBank/DDBJ databases">
        <authorList>
            <person name="Hitch T.C.A."/>
            <person name="Wylensek D."/>
            <person name="Clavel T."/>
        </authorList>
    </citation>
    <scope>NUCLEOTIDE SEQUENCE [LARGE SCALE GENOMIC DNA]</scope>
    <source>
        <strain evidence="2 3">WB01_D5_05</strain>
    </source>
</reference>
<evidence type="ECO:0000256" key="1">
    <source>
        <dbReference type="SAM" id="Phobius"/>
    </source>
</evidence>